<reference evidence="4" key="1">
    <citation type="submission" date="2021-01" db="EMBL/GenBank/DDBJ databases">
        <title>Whole genome shotgun sequence of Planotetraspora thailandica NBRC 104271.</title>
        <authorList>
            <person name="Komaki H."/>
            <person name="Tamura T."/>
        </authorList>
    </citation>
    <scope>NUCLEOTIDE SEQUENCE</scope>
    <source>
        <strain evidence="4">NBRC 104271</strain>
    </source>
</reference>
<comment type="caution">
    <text evidence="4">The sequence shown here is derived from an EMBL/GenBank/DDBJ whole genome shotgun (WGS) entry which is preliminary data.</text>
</comment>
<dbReference type="EMBL" id="BOOR01000021">
    <property type="protein sequence ID" value="GII54789.1"/>
    <property type="molecule type" value="Genomic_DNA"/>
</dbReference>
<organism evidence="4 5">
    <name type="scientific">Planotetraspora thailandica</name>
    <dbReference type="NCBI Taxonomy" id="487172"/>
    <lineage>
        <taxon>Bacteria</taxon>
        <taxon>Bacillati</taxon>
        <taxon>Actinomycetota</taxon>
        <taxon>Actinomycetes</taxon>
        <taxon>Streptosporangiales</taxon>
        <taxon>Streptosporangiaceae</taxon>
        <taxon>Planotetraspora</taxon>
    </lineage>
</organism>
<evidence type="ECO:0000313" key="4">
    <source>
        <dbReference type="EMBL" id="GII54789.1"/>
    </source>
</evidence>
<feature type="domain" description="General stress protein 17M-like" evidence="3">
    <location>
        <begin position="5"/>
        <end position="76"/>
    </location>
</feature>
<keyword evidence="2" id="KW-1133">Transmembrane helix</keyword>
<name>A0A8J3UZ63_9ACTN</name>
<evidence type="ECO:0000259" key="3">
    <source>
        <dbReference type="Pfam" id="PF11181"/>
    </source>
</evidence>
<keyword evidence="2" id="KW-0812">Transmembrane</keyword>
<feature type="transmembrane region" description="Helical" evidence="2">
    <location>
        <begin position="79"/>
        <end position="102"/>
    </location>
</feature>
<proteinExistence type="predicted"/>
<sequence length="215" mass="22195">MRPLAGFPDYASAQRMVDALSDAGFPVETSAIVGSDLRLEERVTGRLTTGRAALHGLESGAVIGLFIGLFLGLFTATTISFIGIVIWSVIWAAIVGAIFGAVTHAMQKGARDFSSRSAIVAGRYDVLVAAQMLEQAKAVLASSGAVPGGPGQPGTTHTGWGQPGTTHGGPAQPGPMHTEPGGSGPMHGRPMQGPDHNRGDTGREPAPDFRPNHPQ</sequence>
<keyword evidence="2" id="KW-0472">Membrane</keyword>
<feature type="region of interest" description="Disordered" evidence="1">
    <location>
        <begin position="144"/>
        <end position="215"/>
    </location>
</feature>
<evidence type="ECO:0000256" key="1">
    <source>
        <dbReference type="SAM" id="MobiDB-lite"/>
    </source>
</evidence>
<protein>
    <recommendedName>
        <fullName evidence="3">General stress protein 17M-like domain-containing protein</fullName>
    </recommendedName>
</protein>
<keyword evidence="5" id="KW-1185">Reference proteome</keyword>
<dbReference type="Pfam" id="PF11181">
    <property type="entry name" value="YflT"/>
    <property type="match status" value="1"/>
</dbReference>
<dbReference type="InterPro" id="IPR025889">
    <property type="entry name" value="GSP17M-like_dom"/>
</dbReference>
<feature type="transmembrane region" description="Helical" evidence="2">
    <location>
        <begin position="52"/>
        <end position="73"/>
    </location>
</feature>
<dbReference type="Proteomes" id="UP000605992">
    <property type="component" value="Unassembled WGS sequence"/>
</dbReference>
<evidence type="ECO:0000313" key="5">
    <source>
        <dbReference type="Proteomes" id="UP000605992"/>
    </source>
</evidence>
<feature type="compositionally biased region" description="Low complexity" evidence="1">
    <location>
        <begin position="153"/>
        <end position="170"/>
    </location>
</feature>
<evidence type="ECO:0000256" key="2">
    <source>
        <dbReference type="SAM" id="Phobius"/>
    </source>
</evidence>
<gene>
    <name evidence="4" type="ORF">Pth03_31780</name>
</gene>
<accession>A0A8J3UZ63</accession>
<feature type="compositionally biased region" description="Basic and acidic residues" evidence="1">
    <location>
        <begin position="195"/>
        <end position="215"/>
    </location>
</feature>
<dbReference type="AlphaFoldDB" id="A0A8J3UZ63"/>